<accession>A0A256G8N4</accession>
<protein>
    <submittedName>
        <fullName evidence="2">Uncharacterized protein</fullName>
    </submittedName>
</protein>
<name>A0A256G8N4_9HYPH</name>
<proteinExistence type="predicted"/>
<sequence length="44" mass="4626">MGLDTALLLLSAGNIAVVRLQSGVPRPARNPFCQFQSGNEGNRG</sequence>
<evidence type="ECO:0000313" key="2">
    <source>
        <dbReference type="EMBL" id="OYR23485.1"/>
    </source>
</evidence>
<dbReference type="Proteomes" id="UP000216188">
    <property type="component" value="Unassembled WGS sequence"/>
</dbReference>
<organism evidence="2 3">
    <name type="scientific">Brucella pseudogrignonensis</name>
    <dbReference type="NCBI Taxonomy" id="419475"/>
    <lineage>
        <taxon>Bacteria</taxon>
        <taxon>Pseudomonadati</taxon>
        <taxon>Pseudomonadota</taxon>
        <taxon>Alphaproteobacteria</taxon>
        <taxon>Hyphomicrobiales</taxon>
        <taxon>Brucellaceae</taxon>
        <taxon>Brucella/Ochrobactrum group</taxon>
        <taxon>Brucella</taxon>
    </lineage>
</organism>
<reference evidence="2 3" key="1">
    <citation type="submission" date="2017-07" db="EMBL/GenBank/DDBJ databases">
        <title>Phylogenetic study on the rhizospheric bacterium Ochrobactrum sp. A44.</title>
        <authorList>
            <person name="Krzyzanowska D.M."/>
            <person name="Ossowicki A."/>
            <person name="Rajewska M."/>
            <person name="Maciag T."/>
            <person name="Kaczynski Z."/>
            <person name="Czerwicka M."/>
            <person name="Jafra S."/>
        </authorList>
    </citation>
    <scope>NUCLEOTIDE SEQUENCE [LARGE SCALE GENOMIC DNA]</scope>
    <source>
        <strain evidence="2 3">CCUG 30717</strain>
    </source>
</reference>
<dbReference type="AlphaFoldDB" id="A0A256G8N4"/>
<comment type="caution">
    <text evidence="2">The sequence shown here is derived from an EMBL/GenBank/DDBJ whole genome shotgun (WGS) entry which is preliminary data.</text>
</comment>
<gene>
    <name evidence="2" type="ORF">CEV34_3489</name>
</gene>
<evidence type="ECO:0000313" key="3">
    <source>
        <dbReference type="Proteomes" id="UP000216188"/>
    </source>
</evidence>
<feature type="region of interest" description="Disordered" evidence="1">
    <location>
        <begin position="25"/>
        <end position="44"/>
    </location>
</feature>
<keyword evidence="3" id="KW-1185">Reference proteome</keyword>
<evidence type="ECO:0000256" key="1">
    <source>
        <dbReference type="SAM" id="MobiDB-lite"/>
    </source>
</evidence>
<dbReference type="EMBL" id="NNRM01000039">
    <property type="protein sequence ID" value="OYR23485.1"/>
    <property type="molecule type" value="Genomic_DNA"/>
</dbReference>
<feature type="compositionally biased region" description="Polar residues" evidence="1">
    <location>
        <begin position="33"/>
        <end position="44"/>
    </location>
</feature>